<dbReference type="CDD" id="cd00118">
    <property type="entry name" value="LysM"/>
    <property type="match status" value="1"/>
</dbReference>
<reference evidence="2 3" key="1">
    <citation type="journal article" date="2021" name="PeerJ">
        <title>Analysis of 44 Vibrio anguillarum genomes reveals high genetic diversity.</title>
        <authorList>
            <person name="Hansen M.J."/>
            <person name="Dalsgaard I."/>
        </authorList>
    </citation>
    <scope>NUCLEOTIDE SEQUENCE [LARGE SCALE GENOMIC DNA]</scope>
    <source>
        <strain evidence="2 3">17-16730-2A</strain>
    </source>
</reference>
<dbReference type="InterPro" id="IPR036779">
    <property type="entry name" value="LysM_dom_sf"/>
</dbReference>
<evidence type="ECO:0000313" key="2">
    <source>
        <dbReference type="EMBL" id="MBF4275603.1"/>
    </source>
</evidence>
<dbReference type="SUPFAM" id="SSF54106">
    <property type="entry name" value="LysM domain"/>
    <property type="match status" value="1"/>
</dbReference>
<dbReference type="Pfam" id="PF01476">
    <property type="entry name" value="LysM"/>
    <property type="match status" value="1"/>
</dbReference>
<feature type="domain" description="LysM" evidence="1">
    <location>
        <begin position="2"/>
        <end position="48"/>
    </location>
</feature>
<protein>
    <submittedName>
        <fullName evidence="2">LysM domain-containing protein</fullName>
    </submittedName>
</protein>
<name>A0ABD4KYI8_VIBAN</name>
<gene>
    <name evidence="2" type="ORF">EAY07_27110</name>
</gene>
<accession>A0ABD4KYI8</accession>
<comment type="caution">
    <text evidence="2">The sequence shown here is derived from an EMBL/GenBank/DDBJ whole genome shotgun (WGS) entry which is preliminary data.</text>
</comment>
<dbReference type="PROSITE" id="PS51782">
    <property type="entry name" value="LYSM"/>
    <property type="match status" value="1"/>
</dbReference>
<dbReference type="Proteomes" id="UP000722957">
    <property type="component" value="Unassembled WGS sequence"/>
</dbReference>
<evidence type="ECO:0000313" key="3">
    <source>
        <dbReference type="Proteomes" id="UP000722957"/>
    </source>
</evidence>
<dbReference type="InterPro" id="IPR018392">
    <property type="entry name" value="LysM"/>
</dbReference>
<proteinExistence type="predicted"/>
<dbReference type="SMART" id="SM00257">
    <property type="entry name" value="LysM"/>
    <property type="match status" value="1"/>
</dbReference>
<dbReference type="AlphaFoldDB" id="A0ABD4KYI8"/>
<dbReference type="RefSeq" id="WP_194574509.1">
    <property type="nucleotide sequence ID" value="NZ_RDOM01001390.1"/>
</dbReference>
<sequence>MSSHIIQPGDTLSVLAKRYNTDIKTLQRLNAQQIKDIDLIYNGNTLVLPEVYDLASGEREAKQILSNDLL</sequence>
<organism evidence="2 3">
    <name type="scientific">Vibrio anguillarum</name>
    <name type="common">Listonella anguillarum</name>
    <dbReference type="NCBI Taxonomy" id="55601"/>
    <lineage>
        <taxon>Bacteria</taxon>
        <taxon>Pseudomonadati</taxon>
        <taxon>Pseudomonadota</taxon>
        <taxon>Gammaproteobacteria</taxon>
        <taxon>Vibrionales</taxon>
        <taxon>Vibrionaceae</taxon>
        <taxon>Vibrio</taxon>
    </lineage>
</organism>
<dbReference type="EMBL" id="RDOM01001390">
    <property type="protein sequence ID" value="MBF4275603.1"/>
    <property type="molecule type" value="Genomic_DNA"/>
</dbReference>
<feature type="non-terminal residue" evidence="2">
    <location>
        <position position="70"/>
    </location>
</feature>
<dbReference type="Gene3D" id="3.10.350.10">
    <property type="entry name" value="LysM domain"/>
    <property type="match status" value="1"/>
</dbReference>
<evidence type="ECO:0000259" key="1">
    <source>
        <dbReference type="PROSITE" id="PS51782"/>
    </source>
</evidence>